<sequence length="418" mass="45416">MRRVFSITLFLALFIAVGVASADISDLQYKISERNQQIAALEKEIAAYQGELDKLGGEANSLKNAISELDITRRKLLAEITATESKISAATLSIDSLTENIAVQQVSIGRGSAGMEKTLRILAENGRSSMAEIFLNENGFSGAWREADALRVVQARLAERVRSVKELKAGLESDREKLDAKRKELTALKGELADRKRIADGQRAEQQSFLNQTKNKEVNYQKLLDARLALRESFAQELLEYELQLKFELDPSRLPQSGSGVLKWPLNNVKITQYFGNTAFAKSGAYNGSGHNGIDFRASIGTPVKSSLSGVVKGVGDTDKTCAGASYGKWILIEHGNGLSTLYAHLSLIRVSEGQSVSTGEVIGYSGVTGYATGPHLHLTVFATQGVSIATRPSRVCGRNYILPAANPNAYLNPLSYL</sequence>
<protein>
    <recommendedName>
        <fullName evidence="3">M23ase beta-sheet core domain-containing protein</fullName>
    </recommendedName>
</protein>
<evidence type="ECO:0000259" key="3">
    <source>
        <dbReference type="Pfam" id="PF01551"/>
    </source>
</evidence>
<feature type="domain" description="M23ase beta-sheet core" evidence="3">
    <location>
        <begin position="290"/>
        <end position="382"/>
    </location>
</feature>
<evidence type="ECO:0000313" key="4">
    <source>
        <dbReference type="EMBL" id="OHA34295.1"/>
    </source>
</evidence>
<evidence type="ECO:0000256" key="2">
    <source>
        <dbReference type="SAM" id="Coils"/>
    </source>
</evidence>
<dbReference type="Gene3D" id="2.70.70.10">
    <property type="entry name" value="Glucose Permease (Domain IIA)"/>
    <property type="match status" value="1"/>
</dbReference>
<comment type="caution">
    <text evidence="4">The sequence shown here is derived from an EMBL/GenBank/DDBJ whole genome shotgun (WGS) entry which is preliminary data.</text>
</comment>
<accession>A0A1G2NDY7</accession>
<dbReference type="Pfam" id="PF01551">
    <property type="entry name" value="Peptidase_M23"/>
    <property type="match status" value="1"/>
</dbReference>
<evidence type="ECO:0000256" key="1">
    <source>
        <dbReference type="ARBA" id="ARBA00022729"/>
    </source>
</evidence>
<dbReference type="InterPro" id="IPR011055">
    <property type="entry name" value="Dup_hybrid_motif"/>
</dbReference>
<feature type="coiled-coil region" evidence="2">
    <location>
        <begin position="161"/>
        <end position="195"/>
    </location>
</feature>
<keyword evidence="2" id="KW-0175">Coiled coil</keyword>
<dbReference type="Proteomes" id="UP000177797">
    <property type="component" value="Unassembled WGS sequence"/>
</dbReference>
<dbReference type="SUPFAM" id="SSF51261">
    <property type="entry name" value="Duplicated hybrid motif"/>
    <property type="match status" value="1"/>
</dbReference>
<reference evidence="4 5" key="1">
    <citation type="journal article" date="2016" name="Nat. Commun.">
        <title>Thousands of microbial genomes shed light on interconnected biogeochemical processes in an aquifer system.</title>
        <authorList>
            <person name="Anantharaman K."/>
            <person name="Brown C.T."/>
            <person name="Hug L.A."/>
            <person name="Sharon I."/>
            <person name="Castelle C.J."/>
            <person name="Probst A.J."/>
            <person name="Thomas B.C."/>
            <person name="Singh A."/>
            <person name="Wilkins M.J."/>
            <person name="Karaoz U."/>
            <person name="Brodie E.L."/>
            <person name="Williams K.H."/>
            <person name="Hubbard S.S."/>
            <person name="Banfield J.F."/>
        </authorList>
    </citation>
    <scope>NUCLEOTIDE SEQUENCE [LARGE SCALE GENOMIC DNA]</scope>
</reference>
<dbReference type="Gene3D" id="6.10.250.3150">
    <property type="match status" value="1"/>
</dbReference>
<dbReference type="InterPro" id="IPR016047">
    <property type="entry name" value="M23ase_b-sheet_dom"/>
</dbReference>
<proteinExistence type="predicted"/>
<dbReference type="EMBL" id="MHSA01000013">
    <property type="protein sequence ID" value="OHA34295.1"/>
    <property type="molecule type" value="Genomic_DNA"/>
</dbReference>
<dbReference type="PANTHER" id="PTHR21666">
    <property type="entry name" value="PEPTIDASE-RELATED"/>
    <property type="match status" value="1"/>
</dbReference>
<dbReference type="AlphaFoldDB" id="A0A1G2NDY7"/>
<evidence type="ECO:0000313" key="5">
    <source>
        <dbReference type="Proteomes" id="UP000177797"/>
    </source>
</evidence>
<dbReference type="InterPro" id="IPR050570">
    <property type="entry name" value="Cell_wall_metabolism_enzyme"/>
</dbReference>
<organism evidence="4 5">
    <name type="scientific">Candidatus Taylorbacteria bacterium RIFCSPLOWO2_01_FULL_48_100</name>
    <dbReference type="NCBI Taxonomy" id="1802322"/>
    <lineage>
        <taxon>Bacteria</taxon>
        <taxon>Candidatus Tayloriibacteriota</taxon>
    </lineage>
</organism>
<gene>
    <name evidence="4" type="ORF">A2938_02050</name>
</gene>
<dbReference type="CDD" id="cd12797">
    <property type="entry name" value="M23_peptidase"/>
    <property type="match status" value="1"/>
</dbReference>
<dbReference type="GO" id="GO:0004222">
    <property type="term" value="F:metalloendopeptidase activity"/>
    <property type="evidence" value="ECO:0007669"/>
    <property type="project" value="TreeGrafter"/>
</dbReference>
<keyword evidence="1" id="KW-0732">Signal</keyword>
<feature type="coiled-coil region" evidence="2">
    <location>
        <begin position="24"/>
        <end position="79"/>
    </location>
</feature>
<name>A0A1G2NDY7_9BACT</name>
<dbReference type="PANTHER" id="PTHR21666:SF289">
    <property type="entry name" value="L-ALA--D-GLU ENDOPEPTIDASE"/>
    <property type="match status" value="1"/>
</dbReference>